<evidence type="ECO:0000256" key="1">
    <source>
        <dbReference type="SAM" id="Coils"/>
    </source>
</evidence>
<dbReference type="KEGG" id="foc:113209393"/>
<organism evidence="2 3">
    <name type="scientific">Frankliniella occidentalis</name>
    <name type="common">Western flower thrips</name>
    <name type="synonym">Euthrips occidentalis</name>
    <dbReference type="NCBI Taxonomy" id="133901"/>
    <lineage>
        <taxon>Eukaryota</taxon>
        <taxon>Metazoa</taxon>
        <taxon>Ecdysozoa</taxon>
        <taxon>Arthropoda</taxon>
        <taxon>Hexapoda</taxon>
        <taxon>Insecta</taxon>
        <taxon>Pterygota</taxon>
        <taxon>Neoptera</taxon>
        <taxon>Paraneoptera</taxon>
        <taxon>Thysanoptera</taxon>
        <taxon>Terebrantia</taxon>
        <taxon>Thripoidea</taxon>
        <taxon>Thripidae</taxon>
        <taxon>Frankliniella</taxon>
    </lineage>
</organism>
<feature type="coiled-coil region" evidence="1">
    <location>
        <begin position="50"/>
        <end position="95"/>
    </location>
</feature>
<sequence>MASDLPVEGVDSIPRDLPVEDPDVVTYLATKIRRLERWLLGELRHGRAERRLLEELVNIKEEDLEFHRQRLDATLKQVRRLRSELGESRKELLERRRLLSQAFVDNVRLRADNKELRSMVQIRSLETYHSKKTNDVFIQYTDTDL</sequence>
<dbReference type="GeneID" id="113209393"/>
<gene>
    <name evidence="3" type="primary">LOC113209393</name>
</gene>
<dbReference type="AlphaFoldDB" id="A0A6J1SMZ8"/>
<dbReference type="OrthoDB" id="10550858at2759"/>
<dbReference type="RefSeq" id="XP_026282664.1">
    <property type="nucleotide sequence ID" value="XM_026426879.2"/>
</dbReference>
<dbReference type="Proteomes" id="UP000504606">
    <property type="component" value="Unplaced"/>
</dbReference>
<evidence type="ECO:0000313" key="2">
    <source>
        <dbReference type="Proteomes" id="UP000504606"/>
    </source>
</evidence>
<protein>
    <submittedName>
        <fullName evidence="3">Uncharacterized protein LOC113209393</fullName>
    </submittedName>
</protein>
<keyword evidence="1" id="KW-0175">Coiled coil</keyword>
<proteinExistence type="predicted"/>
<evidence type="ECO:0000313" key="3">
    <source>
        <dbReference type="RefSeq" id="XP_026282664.1"/>
    </source>
</evidence>
<keyword evidence="2" id="KW-1185">Reference proteome</keyword>
<reference evidence="3" key="1">
    <citation type="submission" date="2025-08" db="UniProtKB">
        <authorList>
            <consortium name="RefSeq"/>
        </authorList>
    </citation>
    <scope>IDENTIFICATION</scope>
    <source>
        <tissue evidence="3">Whole organism</tissue>
    </source>
</reference>
<accession>A0A6J1SMZ8</accession>
<name>A0A6J1SMZ8_FRAOC</name>